<dbReference type="GO" id="GO:0006046">
    <property type="term" value="P:N-acetylglucosamine catabolic process"/>
    <property type="evidence" value="ECO:0007669"/>
    <property type="project" value="UniProtKB-UniRule"/>
</dbReference>
<accession>A0AB32XBY8</accession>
<evidence type="ECO:0000256" key="1">
    <source>
        <dbReference type="ARBA" id="ARBA00022801"/>
    </source>
</evidence>
<dbReference type="Pfam" id="PF01182">
    <property type="entry name" value="Glucosamine_iso"/>
    <property type="match status" value="1"/>
</dbReference>
<evidence type="ECO:0000256" key="3">
    <source>
        <dbReference type="HAMAP-Rule" id="MF_01241"/>
    </source>
</evidence>
<evidence type="ECO:0000256" key="2">
    <source>
        <dbReference type="ARBA" id="ARBA00023277"/>
    </source>
</evidence>
<comment type="similarity">
    <text evidence="3">Belongs to the glucosamine/galactosamine-6-phosphate isomerase family. NagB subfamily.</text>
</comment>
<keyword evidence="1 3" id="KW-0378">Hydrolase</keyword>
<gene>
    <name evidence="5" type="primary">nagB-1</name>
    <name evidence="3" type="synonym">nagB</name>
    <name evidence="5" type="ordered locus">MfeM64YM_0489</name>
</gene>
<feature type="active site" description="Proton acceptor; for ring-opening step" evidence="3">
    <location>
        <position position="138"/>
    </location>
</feature>
<dbReference type="InterPro" id="IPR004547">
    <property type="entry name" value="Glucosamine6P_isomerase"/>
</dbReference>
<dbReference type="GO" id="GO:0005737">
    <property type="term" value="C:cytoplasm"/>
    <property type="evidence" value="ECO:0007669"/>
    <property type="project" value="TreeGrafter"/>
</dbReference>
<name>A0AB32XBY8_MYCFM</name>
<dbReference type="Proteomes" id="UP000007473">
    <property type="component" value="Chromosome"/>
</dbReference>
<comment type="pathway">
    <text evidence="3">Amino-sugar metabolism; N-acetylneuraminate degradation; D-fructose 6-phosphate from N-acetylneuraminate: step 5/5.</text>
</comment>
<dbReference type="InterPro" id="IPR006148">
    <property type="entry name" value="Glc/Gal-6P_isomerase"/>
</dbReference>
<dbReference type="PANTHER" id="PTHR11280:SF5">
    <property type="entry name" value="GLUCOSAMINE-6-PHOSPHATE ISOMERASE"/>
    <property type="match status" value="1"/>
</dbReference>
<dbReference type="PROSITE" id="PS01161">
    <property type="entry name" value="GLC_GALNAC_ISOMERASE"/>
    <property type="match status" value="1"/>
</dbReference>
<dbReference type="AlphaFoldDB" id="A0AB32XBY8"/>
<sequence>MKVYIEKDALAVAQKALSLIKNQITKKADSRICFATGSTPLDLYKLLIEDYQKGKIDFSKMVTFNLDEYLGLDLKNEHSYHYFMDHNLFNHINVKRENINFPDVIKYEKEHQNGSYEQVIEKLGGIDFTILGIGENGHIAFNEPDSQEQDITRVVDLTESTINANKRFFASEKDVPRKAVTMGIGTILKSKKIMLLATGPKKAQAIYDTLLKPVNSNCPASFLQNHKDVTIIVDELSAKLIKNKI</sequence>
<comment type="catalytic activity">
    <reaction evidence="3">
        <text>alpha-D-glucosamine 6-phosphate + H2O = beta-D-fructose 6-phosphate + NH4(+)</text>
        <dbReference type="Rhea" id="RHEA:12172"/>
        <dbReference type="ChEBI" id="CHEBI:15377"/>
        <dbReference type="ChEBI" id="CHEBI:28938"/>
        <dbReference type="ChEBI" id="CHEBI:57634"/>
        <dbReference type="ChEBI" id="CHEBI:75989"/>
        <dbReference type="EC" id="3.5.99.6"/>
    </reaction>
</comment>
<dbReference type="GO" id="GO:0004342">
    <property type="term" value="F:glucosamine-6-phosphate deaminase activity"/>
    <property type="evidence" value="ECO:0007669"/>
    <property type="project" value="UniProtKB-UniRule"/>
</dbReference>
<dbReference type="Gene3D" id="3.40.50.1360">
    <property type="match status" value="1"/>
</dbReference>
<dbReference type="PANTHER" id="PTHR11280">
    <property type="entry name" value="GLUCOSAMINE-6-PHOSPHATE ISOMERASE"/>
    <property type="match status" value="1"/>
</dbReference>
<dbReference type="KEGG" id="mfm:MfeM64YM_0489"/>
<comment type="caution">
    <text evidence="3">Lacks conserved residue(s) required for the propagation of feature annotation.</text>
</comment>
<evidence type="ECO:0000259" key="4">
    <source>
        <dbReference type="Pfam" id="PF01182"/>
    </source>
</evidence>
<dbReference type="NCBIfam" id="TIGR00502">
    <property type="entry name" value="nagB"/>
    <property type="match status" value="1"/>
</dbReference>
<dbReference type="GO" id="GO:0005975">
    <property type="term" value="P:carbohydrate metabolic process"/>
    <property type="evidence" value="ECO:0007669"/>
    <property type="project" value="InterPro"/>
</dbReference>
<dbReference type="HAMAP" id="MF_01241">
    <property type="entry name" value="GlcN6P_deamin"/>
    <property type="match status" value="1"/>
</dbReference>
<dbReference type="GO" id="GO:0006043">
    <property type="term" value="P:glucosamine catabolic process"/>
    <property type="evidence" value="ECO:0007669"/>
    <property type="project" value="TreeGrafter"/>
</dbReference>
<feature type="active site" description="For ring-opening step" evidence="3">
    <location>
        <position position="143"/>
    </location>
</feature>
<dbReference type="CDD" id="cd01399">
    <property type="entry name" value="GlcN6P_deaminase"/>
    <property type="match status" value="1"/>
</dbReference>
<dbReference type="InterPro" id="IPR037171">
    <property type="entry name" value="NagB/RpiA_transferase-like"/>
</dbReference>
<comment type="function">
    <text evidence="3">Catalyzes the reversible isomerization-deamination of glucosamine 6-phosphate (GlcN6P) to form fructose 6-phosphate (Fru6P) and ammonium ion.</text>
</comment>
<dbReference type="InterPro" id="IPR018321">
    <property type="entry name" value="Glucosamine6P_isomerase_CS"/>
</dbReference>
<proteinExistence type="inferred from homology"/>
<dbReference type="GO" id="GO:0042802">
    <property type="term" value="F:identical protein binding"/>
    <property type="evidence" value="ECO:0007669"/>
    <property type="project" value="TreeGrafter"/>
</dbReference>
<dbReference type="GO" id="GO:0019262">
    <property type="term" value="P:N-acetylneuraminate catabolic process"/>
    <property type="evidence" value="ECO:0007669"/>
    <property type="project" value="UniProtKB-UniRule"/>
</dbReference>
<protein>
    <recommendedName>
        <fullName evidence="3">Glucosamine-6-phosphate deaminase</fullName>
        <ecNumber evidence="3">3.5.99.6</ecNumber>
    </recommendedName>
    <alternativeName>
        <fullName evidence="3">GlcN6P deaminase</fullName>
        <shortName evidence="3">GNPDA</shortName>
    </alternativeName>
    <alternativeName>
        <fullName evidence="3">Glucosamine-6-phosphate isomerase</fullName>
    </alternativeName>
</protein>
<reference evidence="5 6" key="1">
    <citation type="journal article" date="2011" name="J. Bacteriol.">
        <title>Genome sequence of the repetitive-sequence-rich Mycoplasma fermentans strain M64.</title>
        <authorList>
            <person name="Shu H.W."/>
            <person name="Liu T.T."/>
            <person name="Chang H.Y."/>
            <person name="Liu Y.M."/>
            <person name="Wu K.M."/>
            <person name="Shu H.Y."/>
            <person name="Tsai S.F."/>
            <person name="Hsiao K.J."/>
            <person name="Hu W.S."/>
            <person name="Ng W.V."/>
        </authorList>
    </citation>
    <scope>NUCLEOTIDE SEQUENCE [LARGE SCALE GENOMIC DNA]</scope>
    <source>
        <strain evidence="5 6">M64</strain>
    </source>
</reference>
<organism evidence="5 6">
    <name type="scientific">Mycoplasmopsis fermentans (strain M64)</name>
    <name type="common">Mycoplasma fermentans</name>
    <dbReference type="NCBI Taxonomy" id="943945"/>
    <lineage>
        <taxon>Bacteria</taxon>
        <taxon>Bacillati</taxon>
        <taxon>Mycoplasmatota</taxon>
        <taxon>Mycoplasmoidales</taxon>
        <taxon>Metamycoplasmataceae</taxon>
        <taxon>Mycoplasmopsis</taxon>
    </lineage>
</organism>
<feature type="active site" description="For ring-opening step" evidence="3">
    <location>
        <position position="136"/>
    </location>
</feature>
<dbReference type="RefSeq" id="WP_013354622.1">
    <property type="nucleotide sequence ID" value="NC_014921.1"/>
</dbReference>
<evidence type="ECO:0000313" key="5">
    <source>
        <dbReference type="EMBL" id="ADV34487.1"/>
    </source>
</evidence>
<feature type="domain" description="Glucosamine/galactosamine-6-phosphate isomerase" evidence="4">
    <location>
        <begin position="10"/>
        <end position="229"/>
    </location>
</feature>
<dbReference type="EMBL" id="CP002458">
    <property type="protein sequence ID" value="ADV34487.1"/>
    <property type="molecule type" value="Genomic_DNA"/>
</dbReference>
<feature type="active site" description="Proton acceptor; for enolization step" evidence="3">
    <location>
        <position position="67"/>
    </location>
</feature>
<dbReference type="EC" id="3.5.99.6" evidence="3"/>
<keyword evidence="2 3" id="KW-0119">Carbohydrate metabolism</keyword>
<dbReference type="SUPFAM" id="SSF100950">
    <property type="entry name" value="NagB/RpiA/CoA transferase-like"/>
    <property type="match status" value="1"/>
</dbReference>
<evidence type="ECO:0000313" key="6">
    <source>
        <dbReference type="Proteomes" id="UP000007473"/>
    </source>
</evidence>